<evidence type="ECO:0000313" key="2">
    <source>
        <dbReference type="Proteomes" id="UP000030706"/>
    </source>
</evidence>
<protein>
    <submittedName>
        <fullName evidence="1">Uncharacterized protein</fullName>
    </submittedName>
</protein>
<dbReference type="AlphaFoldDB" id="A0A074XA29"/>
<dbReference type="HOGENOM" id="CLU_2941333_0_0_1"/>
<sequence length="60" mass="6663">MFDRHSSNSTLDSISFIPDPHTADWLVDGYDISLLRTPANELTDLDSALCKGEKTLREPG</sequence>
<reference evidence="1 2" key="1">
    <citation type="journal article" date="2014" name="BMC Genomics">
        <title>Genome sequencing of four Aureobasidium pullulans varieties: biotechnological potential, stress tolerance, and description of new species.</title>
        <authorList>
            <person name="Gostin Ar C."/>
            <person name="Ohm R.A."/>
            <person name="Kogej T."/>
            <person name="Sonjak S."/>
            <person name="Turk M."/>
            <person name="Zajc J."/>
            <person name="Zalar P."/>
            <person name="Grube M."/>
            <person name="Sun H."/>
            <person name="Han J."/>
            <person name="Sharma A."/>
            <person name="Chiniquy J."/>
            <person name="Ngan C.Y."/>
            <person name="Lipzen A."/>
            <person name="Barry K."/>
            <person name="Grigoriev I.V."/>
            <person name="Gunde-Cimerman N."/>
        </authorList>
    </citation>
    <scope>NUCLEOTIDE SEQUENCE [LARGE SCALE GENOMIC DNA]</scope>
    <source>
        <strain evidence="1 2">EXF-150</strain>
    </source>
</reference>
<keyword evidence="2" id="KW-1185">Reference proteome</keyword>
<dbReference type="GeneID" id="40748860"/>
<organism evidence="1 2">
    <name type="scientific">Aureobasidium pullulans EXF-150</name>
    <dbReference type="NCBI Taxonomy" id="1043002"/>
    <lineage>
        <taxon>Eukaryota</taxon>
        <taxon>Fungi</taxon>
        <taxon>Dikarya</taxon>
        <taxon>Ascomycota</taxon>
        <taxon>Pezizomycotina</taxon>
        <taxon>Dothideomycetes</taxon>
        <taxon>Dothideomycetidae</taxon>
        <taxon>Dothideales</taxon>
        <taxon>Saccotheciaceae</taxon>
        <taxon>Aureobasidium</taxon>
    </lineage>
</organism>
<gene>
    <name evidence="1" type="ORF">M438DRAFT_350109</name>
</gene>
<accession>A0A074XA29</accession>
<dbReference type="Proteomes" id="UP000030706">
    <property type="component" value="Unassembled WGS sequence"/>
</dbReference>
<dbReference type="RefSeq" id="XP_029755109.1">
    <property type="nucleotide sequence ID" value="XM_029906554.1"/>
</dbReference>
<name>A0A074XA29_AURPU</name>
<evidence type="ECO:0000313" key="1">
    <source>
        <dbReference type="EMBL" id="KEQ78922.1"/>
    </source>
</evidence>
<proteinExistence type="predicted"/>
<dbReference type="EMBL" id="KL585012">
    <property type="protein sequence ID" value="KEQ78922.1"/>
    <property type="molecule type" value="Genomic_DNA"/>
</dbReference>